<dbReference type="Proteomes" id="UP000256845">
    <property type="component" value="Unassembled WGS sequence"/>
</dbReference>
<evidence type="ECO:0000313" key="5">
    <source>
        <dbReference type="Proteomes" id="UP000256845"/>
    </source>
</evidence>
<sequence length="385" mass="41125">MGTRPNAGAAPSKGRVVLVRLLLCLFCLSLTAAAARAEGGHGSPDVAVIIGNKTYGPDVPEVSFAHRDARAFRRFARDVLMIPDHNILYFEDAKQAEILSVFGNDRSHQGKLWQYIDPNGSSNIVVYYSGHGVPGPSDGTSYLLPSDANPGLAAINGYPLEQMYRNLAKLEANSITVYLDACFTGQSPAGPLFQAASPVFAQPALPAVPDGMTVLSAAGPDQLASWDETSGHGLFTKHLLLGLAGGADQDGNGQITAQEIKSHLDSDMTRQARRELARDQWASLHGRYNTVLADLGAAGLDLAALPSDYPLESNSAVATLPENEPEFPEEGSLADFGDWQPNENGQRAGRSLVIIQPPARVNRKAPPRGLTRARPRRPGGRPPPR</sequence>
<dbReference type="GO" id="GO:0004197">
    <property type="term" value="F:cysteine-type endopeptidase activity"/>
    <property type="evidence" value="ECO:0007669"/>
    <property type="project" value="InterPro"/>
</dbReference>
<evidence type="ECO:0000256" key="1">
    <source>
        <dbReference type="SAM" id="MobiDB-lite"/>
    </source>
</evidence>
<evidence type="ECO:0000313" key="4">
    <source>
        <dbReference type="EMBL" id="RED49829.1"/>
    </source>
</evidence>
<keyword evidence="2" id="KW-0732">Signal</keyword>
<comment type="caution">
    <text evidence="4">The sequence shown here is derived from an EMBL/GenBank/DDBJ whole genome shotgun (WGS) entry which is preliminary data.</text>
</comment>
<feature type="chain" id="PRO_5017533295" evidence="2">
    <location>
        <begin position="35"/>
        <end position="385"/>
    </location>
</feature>
<accession>A0A3D9HJZ6</accession>
<feature type="domain" description="Peptidase C14 caspase" evidence="3">
    <location>
        <begin position="46"/>
        <end position="260"/>
    </location>
</feature>
<protein>
    <submittedName>
        <fullName evidence="4">Caspase domain-containing protein</fullName>
    </submittedName>
</protein>
<name>A0A3D9HJZ6_9PROT</name>
<feature type="compositionally biased region" description="Basic residues" evidence="1">
    <location>
        <begin position="361"/>
        <end position="385"/>
    </location>
</feature>
<dbReference type="GO" id="GO:0006508">
    <property type="term" value="P:proteolysis"/>
    <property type="evidence" value="ECO:0007669"/>
    <property type="project" value="InterPro"/>
</dbReference>
<dbReference type="InterPro" id="IPR011600">
    <property type="entry name" value="Pept_C14_caspase"/>
</dbReference>
<dbReference type="PROSITE" id="PS00018">
    <property type="entry name" value="EF_HAND_1"/>
    <property type="match status" value="1"/>
</dbReference>
<dbReference type="InterPro" id="IPR029030">
    <property type="entry name" value="Caspase-like_dom_sf"/>
</dbReference>
<dbReference type="InterPro" id="IPR018247">
    <property type="entry name" value="EF_Hand_1_Ca_BS"/>
</dbReference>
<dbReference type="OrthoDB" id="7313965at2"/>
<evidence type="ECO:0000259" key="3">
    <source>
        <dbReference type="Pfam" id="PF00656"/>
    </source>
</evidence>
<organism evidence="4 5">
    <name type="scientific">Aestuariispira insulae</name>
    <dbReference type="NCBI Taxonomy" id="1461337"/>
    <lineage>
        <taxon>Bacteria</taxon>
        <taxon>Pseudomonadati</taxon>
        <taxon>Pseudomonadota</taxon>
        <taxon>Alphaproteobacteria</taxon>
        <taxon>Rhodospirillales</taxon>
        <taxon>Kiloniellaceae</taxon>
        <taxon>Aestuariispira</taxon>
    </lineage>
</organism>
<dbReference type="Gene3D" id="3.40.50.1460">
    <property type="match status" value="1"/>
</dbReference>
<reference evidence="4 5" key="1">
    <citation type="submission" date="2018-07" db="EMBL/GenBank/DDBJ databases">
        <title>Genomic Encyclopedia of Type Strains, Phase III (KMG-III): the genomes of soil and plant-associated and newly described type strains.</title>
        <authorList>
            <person name="Whitman W."/>
        </authorList>
    </citation>
    <scope>NUCLEOTIDE SEQUENCE [LARGE SCALE GENOMIC DNA]</scope>
    <source>
        <strain evidence="4 5">CECT 8488</strain>
    </source>
</reference>
<dbReference type="SUPFAM" id="SSF52129">
    <property type="entry name" value="Caspase-like"/>
    <property type="match status" value="1"/>
</dbReference>
<keyword evidence="5" id="KW-1185">Reference proteome</keyword>
<feature type="signal peptide" evidence="2">
    <location>
        <begin position="1"/>
        <end position="34"/>
    </location>
</feature>
<evidence type="ECO:0000256" key="2">
    <source>
        <dbReference type="SAM" id="SignalP"/>
    </source>
</evidence>
<dbReference type="EMBL" id="QRDW01000005">
    <property type="protein sequence ID" value="RED49829.1"/>
    <property type="molecule type" value="Genomic_DNA"/>
</dbReference>
<feature type="region of interest" description="Disordered" evidence="1">
    <location>
        <begin position="321"/>
        <end position="385"/>
    </location>
</feature>
<gene>
    <name evidence="4" type="ORF">DFP90_105201</name>
</gene>
<dbReference type="AlphaFoldDB" id="A0A3D9HJZ6"/>
<dbReference type="Pfam" id="PF00656">
    <property type="entry name" value="Peptidase_C14"/>
    <property type="match status" value="1"/>
</dbReference>
<proteinExistence type="predicted"/>